<accession>A0A016W2W0</accession>
<name>A0A016W2W0_9BILA</name>
<feature type="transmembrane region" description="Helical" evidence="1">
    <location>
        <begin position="12"/>
        <end position="33"/>
    </location>
</feature>
<reference evidence="3" key="1">
    <citation type="journal article" date="2015" name="Nat. Genet.">
        <title>The genome and transcriptome of the zoonotic hookworm Ancylostoma ceylanicum identify infection-specific gene families.</title>
        <authorList>
            <person name="Schwarz E.M."/>
            <person name="Hu Y."/>
            <person name="Antoshechkin I."/>
            <person name="Miller M.M."/>
            <person name="Sternberg P.W."/>
            <person name="Aroian R.V."/>
        </authorList>
    </citation>
    <scope>NUCLEOTIDE SEQUENCE</scope>
    <source>
        <strain evidence="3">HY135</strain>
    </source>
</reference>
<keyword evidence="3" id="KW-1185">Reference proteome</keyword>
<dbReference type="EMBL" id="JARK01001338">
    <property type="protein sequence ID" value="EYC33602.1"/>
    <property type="molecule type" value="Genomic_DNA"/>
</dbReference>
<protein>
    <submittedName>
        <fullName evidence="2">Uncharacterized protein</fullName>
    </submittedName>
</protein>
<gene>
    <name evidence="2" type="primary">Acey_s0002.g890</name>
    <name evidence="2" type="ORF">Y032_0002g890</name>
</gene>
<proteinExistence type="predicted"/>
<dbReference type="Proteomes" id="UP000024635">
    <property type="component" value="Unassembled WGS sequence"/>
</dbReference>
<dbReference type="AlphaFoldDB" id="A0A016W2W0"/>
<keyword evidence="1" id="KW-1133">Transmembrane helix</keyword>
<evidence type="ECO:0000313" key="2">
    <source>
        <dbReference type="EMBL" id="EYC33602.1"/>
    </source>
</evidence>
<keyword evidence="1" id="KW-0472">Membrane</keyword>
<evidence type="ECO:0000313" key="3">
    <source>
        <dbReference type="Proteomes" id="UP000024635"/>
    </source>
</evidence>
<comment type="caution">
    <text evidence="2">The sequence shown here is derived from an EMBL/GenBank/DDBJ whole genome shotgun (WGS) entry which is preliminary data.</text>
</comment>
<evidence type="ECO:0000256" key="1">
    <source>
        <dbReference type="SAM" id="Phobius"/>
    </source>
</evidence>
<keyword evidence="1" id="KW-0812">Transmembrane</keyword>
<organism evidence="2 3">
    <name type="scientific">Ancylostoma ceylanicum</name>
    <dbReference type="NCBI Taxonomy" id="53326"/>
    <lineage>
        <taxon>Eukaryota</taxon>
        <taxon>Metazoa</taxon>
        <taxon>Ecdysozoa</taxon>
        <taxon>Nematoda</taxon>
        <taxon>Chromadorea</taxon>
        <taxon>Rhabditida</taxon>
        <taxon>Rhabditina</taxon>
        <taxon>Rhabditomorpha</taxon>
        <taxon>Strongyloidea</taxon>
        <taxon>Ancylostomatidae</taxon>
        <taxon>Ancylostomatinae</taxon>
        <taxon>Ancylostoma</taxon>
    </lineage>
</organism>
<sequence length="72" mass="8251">MKQCTETGQIYASIHCGFLSYMLLLLPCTYLLIISSTTLRPFHSCLNEPPHSFCLRTQLIPYHLLPQQPAKQ</sequence>